<dbReference type="InterPro" id="IPR005467">
    <property type="entry name" value="His_kinase_dom"/>
</dbReference>
<evidence type="ECO:0000256" key="4">
    <source>
        <dbReference type="ARBA" id="ARBA00022679"/>
    </source>
</evidence>
<dbReference type="EMBL" id="CP159837">
    <property type="protein sequence ID" value="XCM39930.1"/>
    <property type="molecule type" value="Genomic_DNA"/>
</dbReference>
<dbReference type="Gene3D" id="3.30.565.10">
    <property type="entry name" value="Histidine kinase-like ATPase, C-terminal domain"/>
    <property type="match status" value="1"/>
</dbReference>
<dbReference type="SUPFAM" id="SSF47384">
    <property type="entry name" value="Homodimeric domain of signal transducing histidine kinase"/>
    <property type="match status" value="1"/>
</dbReference>
<name>A0AAU8JKZ1_9CYAN</name>
<accession>A0AAU8JKZ1</accession>
<evidence type="ECO:0000259" key="8">
    <source>
        <dbReference type="PROSITE" id="PS50109"/>
    </source>
</evidence>
<dbReference type="Gene3D" id="3.40.50.2300">
    <property type="match status" value="1"/>
</dbReference>
<protein>
    <recommendedName>
        <fullName evidence="2">histidine kinase</fullName>
        <ecNumber evidence="2">2.7.13.3</ecNumber>
    </recommendedName>
</protein>
<dbReference type="SUPFAM" id="SSF52172">
    <property type="entry name" value="CheY-like"/>
    <property type="match status" value="1"/>
</dbReference>
<evidence type="ECO:0000256" key="2">
    <source>
        <dbReference type="ARBA" id="ARBA00012438"/>
    </source>
</evidence>
<keyword evidence="6" id="KW-0902">Two-component regulatory system</keyword>
<evidence type="ECO:0000313" key="10">
    <source>
        <dbReference type="EMBL" id="XCM39930.1"/>
    </source>
</evidence>
<evidence type="ECO:0000256" key="1">
    <source>
        <dbReference type="ARBA" id="ARBA00000085"/>
    </source>
</evidence>
<dbReference type="SMART" id="SM00387">
    <property type="entry name" value="HATPase_c"/>
    <property type="match status" value="1"/>
</dbReference>
<keyword evidence="3 7" id="KW-0597">Phosphoprotein</keyword>
<dbReference type="FunFam" id="3.30.565.10:FF:000006">
    <property type="entry name" value="Sensor histidine kinase WalK"/>
    <property type="match status" value="1"/>
</dbReference>
<feature type="domain" description="Histidine kinase" evidence="8">
    <location>
        <begin position="169"/>
        <end position="394"/>
    </location>
</feature>
<keyword evidence="4" id="KW-0808">Transferase</keyword>
<evidence type="ECO:0000256" key="7">
    <source>
        <dbReference type="PROSITE-ProRule" id="PRU00169"/>
    </source>
</evidence>
<feature type="modified residue" description="4-aspartylphosphate" evidence="7">
    <location>
        <position position="73"/>
    </location>
</feature>
<evidence type="ECO:0000256" key="5">
    <source>
        <dbReference type="ARBA" id="ARBA00022777"/>
    </source>
</evidence>
<evidence type="ECO:0000256" key="3">
    <source>
        <dbReference type="ARBA" id="ARBA00022553"/>
    </source>
</evidence>
<dbReference type="CDD" id="cd19920">
    <property type="entry name" value="REC_PA4781-like"/>
    <property type="match status" value="1"/>
</dbReference>
<gene>
    <name evidence="10" type="ORF">ABWT76_002896</name>
</gene>
<dbReference type="Pfam" id="PF02518">
    <property type="entry name" value="HATPase_c"/>
    <property type="match status" value="1"/>
</dbReference>
<sequence>MIRQNPPNQPPSSQASDAAKSKGKVLIVDDIPSCLRLLSQMLQDRGYEVINALSGKIALNQVKLAMPDVILLDIIMPEISGYEVCQRLKSNPKTADIPIIFLTASTDLPEKIQAFKVGGDDYVTKPFYIQEVLLRIEHQLTLKQQQKQLNYLNQQLRQSNEELAEFSLFLYHELQSPLQTIIGFMGLVSAQSECFDNTTKKYLNYIAQASEQMHDFISYLLTYSRIENIKPELEMVDCQAAIAQVLHNLQGAITETGAVICIGSNPGSSQSQSTILPKVMGNAVQLEQVFQNLIENAIKFARPNIPPQIQITCQPDSNGELIFSIHDNGIGIDPANFDRIFQVFQRIETVKNYPGTGLGLSICKKIIERHGGKIWVESELGCGSTFYFTLPASSNSS</sequence>
<dbReference type="Gene3D" id="1.10.287.130">
    <property type="match status" value="1"/>
</dbReference>
<reference evidence="10" key="1">
    <citation type="submission" date="2024-07" db="EMBL/GenBank/DDBJ databases">
        <authorList>
            <person name="Kim Y.J."/>
            <person name="Jeong J.Y."/>
        </authorList>
    </citation>
    <scope>NUCLEOTIDE SEQUENCE</scope>
    <source>
        <strain evidence="10">GIHE-MW2</strain>
    </source>
</reference>
<dbReference type="Pfam" id="PF00072">
    <property type="entry name" value="Response_reg"/>
    <property type="match status" value="1"/>
</dbReference>
<dbReference type="AlphaFoldDB" id="A0AAU8JKZ1"/>
<dbReference type="GO" id="GO:0005524">
    <property type="term" value="F:ATP binding"/>
    <property type="evidence" value="ECO:0007669"/>
    <property type="project" value="UniProtKB-KW"/>
</dbReference>
<proteinExistence type="predicted"/>
<dbReference type="PANTHER" id="PTHR43547:SF2">
    <property type="entry name" value="HYBRID SIGNAL TRANSDUCTION HISTIDINE KINASE C"/>
    <property type="match status" value="1"/>
</dbReference>
<dbReference type="InterPro" id="IPR036097">
    <property type="entry name" value="HisK_dim/P_sf"/>
</dbReference>
<keyword evidence="5" id="KW-0418">Kinase</keyword>
<organism evidence="10">
    <name type="scientific">Planktothricoides raciborskii GIHE-MW2</name>
    <dbReference type="NCBI Taxonomy" id="2792601"/>
    <lineage>
        <taxon>Bacteria</taxon>
        <taxon>Bacillati</taxon>
        <taxon>Cyanobacteriota</taxon>
        <taxon>Cyanophyceae</taxon>
        <taxon>Oscillatoriophycideae</taxon>
        <taxon>Oscillatoriales</taxon>
        <taxon>Oscillatoriaceae</taxon>
        <taxon>Planktothricoides</taxon>
    </lineage>
</organism>
<feature type="domain" description="Response regulatory" evidence="9">
    <location>
        <begin position="24"/>
        <end position="140"/>
    </location>
</feature>
<evidence type="ECO:0000256" key="6">
    <source>
        <dbReference type="ARBA" id="ARBA00023012"/>
    </source>
</evidence>
<dbReference type="InterPro" id="IPR001789">
    <property type="entry name" value="Sig_transdc_resp-reg_receiver"/>
</dbReference>
<dbReference type="SMART" id="SM00448">
    <property type="entry name" value="REC"/>
    <property type="match status" value="1"/>
</dbReference>
<dbReference type="InterPro" id="IPR004358">
    <property type="entry name" value="Sig_transdc_His_kin-like_C"/>
</dbReference>
<dbReference type="PRINTS" id="PR00344">
    <property type="entry name" value="BCTRLSENSOR"/>
</dbReference>
<dbReference type="Pfam" id="PF00512">
    <property type="entry name" value="HisKA"/>
    <property type="match status" value="1"/>
</dbReference>
<keyword evidence="10" id="KW-0547">Nucleotide-binding</keyword>
<dbReference type="RefSeq" id="WP_054464933.1">
    <property type="nucleotide sequence ID" value="NZ_CP159837.1"/>
</dbReference>
<dbReference type="PROSITE" id="PS50109">
    <property type="entry name" value="HIS_KIN"/>
    <property type="match status" value="1"/>
</dbReference>
<dbReference type="SUPFAM" id="SSF55874">
    <property type="entry name" value="ATPase domain of HSP90 chaperone/DNA topoisomerase II/histidine kinase"/>
    <property type="match status" value="1"/>
</dbReference>
<dbReference type="CDD" id="cd00082">
    <property type="entry name" value="HisKA"/>
    <property type="match status" value="1"/>
</dbReference>
<dbReference type="InterPro" id="IPR036890">
    <property type="entry name" value="HATPase_C_sf"/>
</dbReference>
<dbReference type="InterPro" id="IPR011006">
    <property type="entry name" value="CheY-like_superfamily"/>
</dbReference>
<dbReference type="InterPro" id="IPR003594">
    <property type="entry name" value="HATPase_dom"/>
</dbReference>
<keyword evidence="10" id="KW-0067">ATP-binding</keyword>
<dbReference type="PANTHER" id="PTHR43547">
    <property type="entry name" value="TWO-COMPONENT HISTIDINE KINASE"/>
    <property type="match status" value="1"/>
</dbReference>
<dbReference type="PROSITE" id="PS50110">
    <property type="entry name" value="RESPONSE_REGULATORY"/>
    <property type="match status" value="1"/>
</dbReference>
<dbReference type="InterPro" id="IPR003661">
    <property type="entry name" value="HisK_dim/P_dom"/>
</dbReference>
<dbReference type="EC" id="2.7.13.3" evidence="2"/>
<dbReference type="SMART" id="SM00388">
    <property type="entry name" value="HisKA"/>
    <property type="match status" value="1"/>
</dbReference>
<comment type="catalytic activity">
    <reaction evidence="1">
        <text>ATP + protein L-histidine = ADP + protein N-phospho-L-histidine.</text>
        <dbReference type="EC" id="2.7.13.3"/>
    </reaction>
</comment>
<evidence type="ECO:0000259" key="9">
    <source>
        <dbReference type="PROSITE" id="PS50110"/>
    </source>
</evidence>
<dbReference type="GO" id="GO:0000155">
    <property type="term" value="F:phosphorelay sensor kinase activity"/>
    <property type="evidence" value="ECO:0007669"/>
    <property type="project" value="InterPro"/>
</dbReference>